<dbReference type="GO" id="GO:0004850">
    <property type="term" value="F:uridine phosphorylase activity"/>
    <property type="evidence" value="ECO:0007669"/>
    <property type="project" value="UniProtKB-EC"/>
</dbReference>
<evidence type="ECO:0000256" key="1">
    <source>
        <dbReference type="ARBA" id="ARBA00011888"/>
    </source>
</evidence>
<dbReference type="PANTHER" id="PTHR43691">
    <property type="entry name" value="URIDINE PHOSPHORYLASE"/>
    <property type="match status" value="1"/>
</dbReference>
<organism evidence="5 6">
    <name type="scientific">Parafilimonas terrae</name>
    <dbReference type="NCBI Taxonomy" id="1465490"/>
    <lineage>
        <taxon>Bacteria</taxon>
        <taxon>Pseudomonadati</taxon>
        <taxon>Bacteroidota</taxon>
        <taxon>Chitinophagia</taxon>
        <taxon>Chitinophagales</taxon>
        <taxon>Chitinophagaceae</taxon>
        <taxon>Parafilimonas</taxon>
    </lineage>
</organism>
<dbReference type="AlphaFoldDB" id="A0A1I5YJJ7"/>
<evidence type="ECO:0000313" key="6">
    <source>
        <dbReference type="Proteomes" id="UP000199031"/>
    </source>
</evidence>
<evidence type="ECO:0000259" key="4">
    <source>
        <dbReference type="Pfam" id="PF01048"/>
    </source>
</evidence>
<dbReference type="Proteomes" id="UP000199031">
    <property type="component" value="Unassembled WGS sequence"/>
</dbReference>
<proteinExistence type="predicted"/>
<evidence type="ECO:0000256" key="3">
    <source>
        <dbReference type="ARBA" id="ARBA00048447"/>
    </source>
</evidence>
<comment type="catalytic activity">
    <reaction evidence="3">
        <text>uridine + phosphate = alpha-D-ribose 1-phosphate + uracil</text>
        <dbReference type="Rhea" id="RHEA:24388"/>
        <dbReference type="ChEBI" id="CHEBI:16704"/>
        <dbReference type="ChEBI" id="CHEBI:17568"/>
        <dbReference type="ChEBI" id="CHEBI:43474"/>
        <dbReference type="ChEBI" id="CHEBI:57720"/>
        <dbReference type="EC" id="2.4.2.3"/>
    </reaction>
</comment>
<dbReference type="SUPFAM" id="SSF53167">
    <property type="entry name" value="Purine and uridine phosphorylases"/>
    <property type="match status" value="1"/>
</dbReference>
<accession>A0A1I5YJJ7</accession>
<gene>
    <name evidence="5" type="ORF">SAMN05444277_112118</name>
</gene>
<dbReference type="InterPro" id="IPR000845">
    <property type="entry name" value="Nucleoside_phosphorylase_d"/>
</dbReference>
<feature type="domain" description="Nucleoside phosphorylase" evidence="4">
    <location>
        <begin position="30"/>
        <end position="268"/>
    </location>
</feature>
<keyword evidence="6" id="KW-1185">Reference proteome</keyword>
<protein>
    <recommendedName>
        <fullName evidence="2">Uridine phosphorylase</fullName>
        <ecNumber evidence="1">2.4.2.3</ecNumber>
    </recommendedName>
</protein>
<evidence type="ECO:0000313" key="5">
    <source>
        <dbReference type="EMBL" id="SFQ44403.1"/>
    </source>
</evidence>
<dbReference type="GO" id="GO:0005829">
    <property type="term" value="C:cytosol"/>
    <property type="evidence" value="ECO:0007669"/>
    <property type="project" value="TreeGrafter"/>
</dbReference>
<dbReference type="InterPro" id="IPR035994">
    <property type="entry name" value="Nucleoside_phosphorylase_sf"/>
</dbReference>
<evidence type="ECO:0000256" key="2">
    <source>
        <dbReference type="ARBA" id="ARBA00021980"/>
    </source>
</evidence>
<dbReference type="GO" id="GO:0009116">
    <property type="term" value="P:nucleoside metabolic process"/>
    <property type="evidence" value="ECO:0007669"/>
    <property type="project" value="InterPro"/>
</dbReference>
<dbReference type="PANTHER" id="PTHR43691:SF11">
    <property type="entry name" value="FI09636P-RELATED"/>
    <property type="match status" value="1"/>
</dbReference>
<dbReference type="EC" id="2.4.2.3" evidence="1"/>
<dbReference type="RefSeq" id="WP_177191951.1">
    <property type="nucleotide sequence ID" value="NZ_FOXQ01000012.1"/>
</dbReference>
<dbReference type="Gene3D" id="3.40.50.1580">
    <property type="entry name" value="Nucleoside phosphorylase domain"/>
    <property type="match status" value="1"/>
</dbReference>
<dbReference type="Pfam" id="PF01048">
    <property type="entry name" value="PNP_UDP_1"/>
    <property type="match status" value="1"/>
</dbReference>
<dbReference type="EMBL" id="FOXQ01000012">
    <property type="protein sequence ID" value="SFQ44403.1"/>
    <property type="molecule type" value="Genomic_DNA"/>
</dbReference>
<reference evidence="5 6" key="1">
    <citation type="submission" date="2016-10" db="EMBL/GenBank/DDBJ databases">
        <authorList>
            <person name="de Groot N.N."/>
        </authorList>
    </citation>
    <scope>NUCLEOTIDE SEQUENCE [LARGE SCALE GENOMIC DNA]</scope>
    <source>
        <strain evidence="5 6">DSM 28286</strain>
    </source>
</reference>
<dbReference type="CDD" id="cd00436">
    <property type="entry name" value="UP_TbUP-like"/>
    <property type="match status" value="1"/>
</dbReference>
<sequence>MQIAESEFILNERGAVYHLNLLPSEIASTIITVGDPERVPLVSKFFDEVEIKQSHREFVTHTGKLAGKRISVVSTGIGTDNIDIVMQELDALANIDFNGRQVKKQLHQLNIIRIGTCGSLQKDAPEDSFVVSTHGLGIDNLLNFYVADDNNEEEKNLLQQFILHTQLSSRFAQPYIAAGAASLLKHFVDGFHHGITVTCPGFYGPQGRMLRLGLAYPELIDRLTTFNAGNYRIMNFEMETAGIYGLGKLLGHNCISLSAVVANRVAGTFSKDSGKTIHSLIEKTLNIITSINL</sequence>
<dbReference type="STRING" id="1465490.SAMN05444277_112118"/>
<name>A0A1I5YJJ7_9BACT</name>